<evidence type="ECO:0000313" key="12">
    <source>
        <dbReference type="Proteomes" id="UP001179952"/>
    </source>
</evidence>
<protein>
    <submittedName>
        <fullName evidence="11">Histone-lysine N-methyltransferase SUVR4</fullName>
    </submittedName>
</protein>
<evidence type="ECO:0000259" key="10">
    <source>
        <dbReference type="PROSITE" id="PS50867"/>
    </source>
</evidence>
<evidence type="ECO:0000313" key="11">
    <source>
        <dbReference type="EMBL" id="KAK1260511.1"/>
    </source>
</evidence>
<dbReference type="PANTHER" id="PTHR46450">
    <property type="entry name" value="INACTIVE HISTONE-LYSINE N-METHYLTRANSFERASE SUVR1-RELATED"/>
    <property type="match status" value="1"/>
</dbReference>
<dbReference type="AlphaFoldDB" id="A0AAV9A8X2"/>
<dbReference type="GO" id="GO:0042054">
    <property type="term" value="F:histone methyltransferase activity"/>
    <property type="evidence" value="ECO:0007669"/>
    <property type="project" value="InterPro"/>
</dbReference>
<gene>
    <name evidence="11" type="ORF">QJS04_geneDACA002306</name>
</gene>
<evidence type="ECO:0000256" key="8">
    <source>
        <dbReference type="SAM" id="MobiDB-lite"/>
    </source>
</evidence>
<dbReference type="CDD" id="cd10538">
    <property type="entry name" value="SET_SETDB-like"/>
    <property type="match status" value="1"/>
</dbReference>
<comment type="subcellular location">
    <subcellularLocation>
        <location evidence="2">Chromosome</location>
    </subcellularLocation>
    <subcellularLocation>
        <location evidence="1">Nucleus</location>
    </subcellularLocation>
</comment>
<dbReference type="EMBL" id="JAUJYN010000011">
    <property type="protein sequence ID" value="KAK1260511.1"/>
    <property type="molecule type" value="Genomic_DNA"/>
</dbReference>
<dbReference type="FunFam" id="2.170.270.10:FF:000046">
    <property type="entry name" value="SET-domain containing protein lysine methyltransferase family protein"/>
    <property type="match status" value="1"/>
</dbReference>
<feature type="region of interest" description="Disordered" evidence="8">
    <location>
        <begin position="464"/>
        <end position="491"/>
    </location>
</feature>
<dbReference type="InterPro" id="IPR001214">
    <property type="entry name" value="SET_dom"/>
</dbReference>
<dbReference type="GO" id="GO:0005694">
    <property type="term" value="C:chromosome"/>
    <property type="evidence" value="ECO:0007669"/>
    <property type="project" value="UniProtKB-SubCell"/>
</dbReference>
<dbReference type="Pfam" id="PF10440">
    <property type="entry name" value="WIYLD"/>
    <property type="match status" value="1"/>
</dbReference>
<dbReference type="PROSITE" id="PS51580">
    <property type="entry name" value="SAM_MT43_3"/>
    <property type="match status" value="1"/>
</dbReference>
<evidence type="ECO:0000256" key="7">
    <source>
        <dbReference type="ARBA" id="ARBA00023242"/>
    </source>
</evidence>
<dbReference type="InterPro" id="IPR018848">
    <property type="entry name" value="WIYLD_domain"/>
</dbReference>
<dbReference type="PROSITE" id="PS50280">
    <property type="entry name" value="SET"/>
    <property type="match status" value="1"/>
</dbReference>
<proteinExistence type="predicted"/>
<dbReference type="Pfam" id="PF00856">
    <property type="entry name" value="SET"/>
    <property type="match status" value="1"/>
</dbReference>
<sequence>MAPPQKVVQALNAMKAIGIPVQRAKPVLRDLLKVYENNWELIEEENYRVLADAIFETDDTKEEELVKKKTERSEAKKKEIANDQPAERPRRRLRLAADDGDEPSPMIEKNVASSSKKPRLESFASTQICTVTESGCQEVLSEEGTQHHLPQTGSNIMDPGEEMPVSSPTSCGRNGVDDLPLITRRREKGPIASKNVSKAQSPAPERMENPTYLKIPKLEPGIAHLPNCAPAQHYLDLVKPKVEMSDELTPSFEVPLAMIHPSDPGPLGNEDDSIQQPDACKDRQSDYVDHREEEPVQDVTKKGNNLGVAGDAALAANVDIVSSASGEVKLSLICDSVHERSDFHMPSLDDVLKLVEDKCLRSYKIIDQNFSLKNIMKEICNSFFELGSNSTTDKQDASIEVIPQLDVLKKSHMQSILGAKDDHFSGHVNNNVVSPPGGSHSNFHYSSGNDLTSTPFSIKGLNGIQHDMPPSQSVSGNNGNGEDKNNKGFENSKTVDCSPHSLVVYQGKQIGFDDARPNHDVNDITKGEERVCISVVNEVTSERCPPSFYYIPRNMIYQHGYVNFSLARIGDEDCCSDCFGNCMSVSIPCACARETWGEYAYTPDGLVKEKFLDGSISQNRNPEKHSLFYCKVCPLERSKSEAMPDSCKGHIVRKFIKECWSKCGCSKECGNRVVQRGITRSLQVFYTSEGKGWGLRTLEEIPRGAFVCEYVGEILTNMELYDRTIQTTGNARHTYPVLLDADWGSEGVLKDEEALCLDATFYGNVARFVNHRCFDANLIEIPVEVETPDHHYYHLAFFTTRKIEPMEELTWDYGIDFDDHDHPVKAFRCLCGSKGCRDLKHPKRSKANLPSMRKSNGKV</sequence>
<dbReference type="PROSITE" id="PS50867">
    <property type="entry name" value="PRE_SET"/>
    <property type="match status" value="1"/>
</dbReference>
<dbReference type="InterPro" id="IPR007728">
    <property type="entry name" value="Pre-SET_dom"/>
</dbReference>
<feature type="region of interest" description="Disordered" evidence="8">
    <location>
        <begin position="65"/>
        <end position="119"/>
    </location>
</feature>
<dbReference type="SUPFAM" id="SSF82199">
    <property type="entry name" value="SET domain"/>
    <property type="match status" value="1"/>
</dbReference>
<keyword evidence="6" id="KW-0862">Zinc</keyword>
<evidence type="ECO:0000256" key="2">
    <source>
        <dbReference type="ARBA" id="ARBA00004286"/>
    </source>
</evidence>
<keyword evidence="3" id="KW-0158">Chromosome</keyword>
<dbReference type="Pfam" id="PF05033">
    <property type="entry name" value="Pre-SET"/>
    <property type="match status" value="1"/>
</dbReference>
<reference evidence="11" key="2">
    <citation type="submission" date="2023-06" db="EMBL/GenBank/DDBJ databases">
        <authorList>
            <person name="Ma L."/>
            <person name="Liu K.-W."/>
            <person name="Li Z."/>
            <person name="Hsiao Y.-Y."/>
            <person name="Qi Y."/>
            <person name="Fu T."/>
            <person name="Tang G."/>
            <person name="Zhang D."/>
            <person name="Sun W.-H."/>
            <person name="Liu D.-K."/>
            <person name="Li Y."/>
            <person name="Chen G.-Z."/>
            <person name="Liu X.-D."/>
            <person name="Liao X.-Y."/>
            <person name="Jiang Y.-T."/>
            <person name="Yu X."/>
            <person name="Hao Y."/>
            <person name="Huang J."/>
            <person name="Zhao X.-W."/>
            <person name="Ke S."/>
            <person name="Chen Y.-Y."/>
            <person name="Wu W.-L."/>
            <person name="Hsu J.-L."/>
            <person name="Lin Y.-F."/>
            <person name="Huang M.-D."/>
            <person name="Li C.-Y."/>
            <person name="Huang L."/>
            <person name="Wang Z.-W."/>
            <person name="Zhao X."/>
            <person name="Zhong W.-Y."/>
            <person name="Peng D.-H."/>
            <person name="Ahmad S."/>
            <person name="Lan S."/>
            <person name="Zhang J.-S."/>
            <person name="Tsai W.-C."/>
            <person name="Van De Peer Y."/>
            <person name="Liu Z.-J."/>
        </authorList>
    </citation>
    <scope>NUCLEOTIDE SEQUENCE</scope>
    <source>
        <strain evidence="11">SCP</strain>
        <tissue evidence="11">Leaves</tissue>
    </source>
</reference>
<dbReference type="GO" id="GO:0008270">
    <property type="term" value="F:zinc ion binding"/>
    <property type="evidence" value="ECO:0007669"/>
    <property type="project" value="InterPro"/>
</dbReference>
<keyword evidence="12" id="KW-1185">Reference proteome</keyword>
<evidence type="ECO:0000256" key="6">
    <source>
        <dbReference type="ARBA" id="ARBA00022833"/>
    </source>
</evidence>
<evidence type="ECO:0000256" key="1">
    <source>
        <dbReference type="ARBA" id="ARBA00004123"/>
    </source>
</evidence>
<organism evidence="11 12">
    <name type="scientific">Acorus gramineus</name>
    <name type="common">Dwarf sweet flag</name>
    <dbReference type="NCBI Taxonomy" id="55184"/>
    <lineage>
        <taxon>Eukaryota</taxon>
        <taxon>Viridiplantae</taxon>
        <taxon>Streptophyta</taxon>
        <taxon>Embryophyta</taxon>
        <taxon>Tracheophyta</taxon>
        <taxon>Spermatophyta</taxon>
        <taxon>Magnoliopsida</taxon>
        <taxon>Liliopsida</taxon>
        <taxon>Acoraceae</taxon>
        <taxon>Acorus</taxon>
    </lineage>
</organism>
<dbReference type="Proteomes" id="UP001179952">
    <property type="component" value="Unassembled WGS sequence"/>
</dbReference>
<evidence type="ECO:0000259" key="9">
    <source>
        <dbReference type="PROSITE" id="PS50280"/>
    </source>
</evidence>
<dbReference type="InterPro" id="IPR025776">
    <property type="entry name" value="SUVR4/1/2"/>
</dbReference>
<dbReference type="InterPro" id="IPR043017">
    <property type="entry name" value="WIYLD_dom_sf"/>
</dbReference>
<dbReference type="Gene3D" id="2.170.270.10">
    <property type="entry name" value="SET domain"/>
    <property type="match status" value="1"/>
</dbReference>
<dbReference type="SMART" id="SM00317">
    <property type="entry name" value="SET"/>
    <property type="match status" value="1"/>
</dbReference>
<dbReference type="GO" id="GO:0005634">
    <property type="term" value="C:nucleus"/>
    <property type="evidence" value="ECO:0007669"/>
    <property type="project" value="UniProtKB-SubCell"/>
</dbReference>
<dbReference type="Gene3D" id="1.10.8.850">
    <property type="entry name" value="Histone-lysine N methyltransferase , C-terminal domain-like"/>
    <property type="match status" value="1"/>
</dbReference>
<dbReference type="SMART" id="SM00468">
    <property type="entry name" value="PreSET"/>
    <property type="match status" value="1"/>
</dbReference>
<reference evidence="11" key="1">
    <citation type="journal article" date="2023" name="Nat. Commun.">
        <title>Diploid and tetraploid genomes of Acorus and the evolution of monocots.</title>
        <authorList>
            <person name="Ma L."/>
            <person name="Liu K.W."/>
            <person name="Li Z."/>
            <person name="Hsiao Y.Y."/>
            <person name="Qi Y."/>
            <person name="Fu T."/>
            <person name="Tang G.D."/>
            <person name="Zhang D."/>
            <person name="Sun W.H."/>
            <person name="Liu D.K."/>
            <person name="Li Y."/>
            <person name="Chen G.Z."/>
            <person name="Liu X.D."/>
            <person name="Liao X.Y."/>
            <person name="Jiang Y.T."/>
            <person name="Yu X."/>
            <person name="Hao Y."/>
            <person name="Huang J."/>
            <person name="Zhao X.W."/>
            <person name="Ke S."/>
            <person name="Chen Y.Y."/>
            <person name="Wu W.L."/>
            <person name="Hsu J.L."/>
            <person name="Lin Y.F."/>
            <person name="Huang M.D."/>
            <person name="Li C.Y."/>
            <person name="Huang L."/>
            <person name="Wang Z.W."/>
            <person name="Zhao X."/>
            <person name="Zhong W.Y."/>
            <person name="Peng D.H."/>
            <person name="Ahmad S."/>
            <person name="Lan S."/>
            <person name="Zhang J.S."/>
            <person name="Tsai W.C."/>
            <person name="Van de Peer Y."/>
            <person name="Liu Z.J."/>
        </authorList>
    </citation>
    <scope>NUCLEOTIDE SEQUENCE</scope>
    <source>
        <strain evidence="11">SCP</strain>
    </source>
</reference>
<keyword evidence="5" id="KW-0479">Metal-binding</keyword>
<dbReference type="InterPro" id="IPR046341">
    <property type="entry name" value="SET_dom_sf"/>
</dbReference>
<name>A0AAV9A8X2_ACOGR</name>
<comment type="caution">
    <text evidence="11">The sequence shown here is derived from an EMBL/GenBank/DDBJ whole genome shotgun (WGS) entry which is preliminary data.</text>
</comment>
<dbReference type="PANTHER" id="PTHR46450:SF24">
    <property type="entry name" value="HISTONE-LYSINE N-METHYLTRANSFERASE SUVR4"/>
    <property type="match status" value="1"/>
</dbReference>
<evidence type="ECO:0000256" key="4">
    <source>
        <dbReference type="ARBA" id="ARBA00022679"/>
    </source>
</evidence>
<accession>A0AAV9A8X2</accession>
<keyword evidence="4" id="KW-0808">Transferase</keyword>
<feature type="domain" description="Pre-SET" evidence="10">
    <location>
        <begin position="574"/>
        <end position="677"/>
    </location>
</feature>
<keyword evidence="7" id="KW-0539">Nucleus</keyword>
<feature type="domain" description="SET" evidence="9">
    <location>
        <begin position="680"/>
        <end position="814"/>
    </location>
</feature>
<evidence type="ECO:0000256" key="3">
    <source>
        <dbReference type="ARBA" id="ARBA00022454"/>
    </source>
</evidence>
<evidence type="ECO:0000256" key="5">
    <source>
        <dbReference type="ARBA" id="ARBA00022723"/>
    </source>
</evidence>
<feature type="compositionally biased region" description="Basic and acidic residues" evidence="8">
    <location>
        <begin position="65"/>
        <end position="88"/>
    </location>
</feature>